<name>A0A160DDG9_9CAUD</name>
<reference evidence="2" key="1">
    <citation type="submission" date="2016-03" db="EMBL/GenBank/DDBJ databases">
        <authorList>
            <person name="Ploux O."/>
        </authorList>
    </citation>
    <scope>NUCLEOTIDE SEQUENCE [LARGE SCALE GENOMIC DNA]</scope>
</reference>
<dbReference type="EMBL" id="KU998240">
    <property type="protein sequence ID" value="ANA85778.1"/>
    <property type="molecule type" value="Genomic_DNA"/>
</dbReference>
<protein>
    <submittedName>
        <fullName evidence="1">Uncharacterized protein</fullName>
    </submittedName>
</protein>
<evidence type="ECO:0000313" key="1">
    <source>
        <dbReference type="EMBL" id="ANA85778.1"/>
    </source>
</evidence>
<dbReference type="RefSeq" id="YP_009273395.1">
    <property type="nucleotide sequence ID" value="NC_030905.1"/>
</dbReference>
<keyword evidence="2" id="KW-1185">Reference proteome</keyword>
<gene>
    <name evidence="1" type="primary">4</name>
    <name evidence="1" type="ORF">PBI_WOES_4</name>
</gene>
<sequence>MSEEEVTQPVPSREEALAYKEELGVVRTREEAERIAAEKAQ</sequence>
<dbReference type="KEGG" id="vg:28801362"/>
<organism evidence="1 2">
    <name type="scientific">Gordonia phage Woes</name>
    <dbReference type="NCBI Taxonomy" id="1838084"/>
    <lineage>
        <taxon>Viruses</taxon>
        <taxon>Duplodnaviria</taxon>
        <taxon>Heunggongvirae</taxon>
        <taxon>Uroviricota</taxon>
        <taxon>Caudoviricetes</taxon>
        <taxon>Woesvirus</taxon>
        <taxon>Woesvirus woes</taxon>
    </lineage>
</organism>
<dbReference type="GeneID" id="28801362"/>
<proteinExistence type="predicted"/>
<evidence type="ECO:0000313" key="2">
    <source>
        <dbReference type="Proteomes" id="UP000203182"/>
    </source>
</evidence>
<dbReference type="Proteomes" id="UP000203182">
    <property type="component" value="Segment"/>
</dbReference>
<accession>A0A160DDG9</accession>